<accession>A0A1P8Q1C7</accession>
<evidence type="ECO:0000256" key="4">
    <source>
        <dbReference type="ARBA" id="ARBA00022989"/>
    </source>
</evidence>
<organism evidence="8 9">
    <name type="scientific">Companilactobacillus allii</name>
    <dbReference type="NCBI Taxonomy" id="1847728"/>
    <lineage>
        <taxon>Bacteria</taxon>
        <taxon>Bacillati</taxon>
        <taxon>Bacillota</taxon>
        <taxon>Bacilli</taxon>
        <taxon>Lactobacillales</taxon>
        <taxon>Lactobacillaceae</taxon>
        <taxon>Companilactobacillus</taxon>
    </lineage>
</organism>
<evidence type="ECO:0000256" key="5">
    <source>
        <dbReference type="ARBA" id="ARBA00023136"/>
    </source>
</evidence>
<protein>
    <recommendedName>
        <fullName evidence="7">Threonine/serine exporter-like N-terminal domain-containing protein</fullName>
    </recommendedName>
</protein>
<keyword evidence="5" id="KW-0472">Membrane</keyword>
<dbReference type="EMBL" id="CP019323">
    <property type="protein sequence ID" value="APX71599.1"/>
    <property type="molecule type" value="Genomic_DNA"/>
</dbReference>
<comment type="subcellular location">
    <subcellularLocation>
        <location evidence="1">Cell membrane</location>
        <topology evidence="1">Multi-pass membrane protein</topology>
    </subcellularLocation>
</comment>
<reference evidence="9" key="1">
    <citation type="submission" date="2016-12" db="EMBL/GenBank/DDBJ databases">
        <authorList>
            <person name="Jung M.Y."/>
            <person name="Lee S.H."/>
        </authorList>
    </citation>
    <scope>NUCLEOTIDE SEQUENCE [LARGE SCALE GENOMIC DNA]</scope>
    <source>
        <strain evidence="9">WiKim39</strain>
    </source>
</reference>
<sequence length="249" mass="27576">MRKMSYQRVSEVCLETGYLLINGGAESYRIEDTISRIGYSLGHRVNCYVTVTAVFIEVDGETSKFIKSNLGGTNLQMIDDINTMSRKLASHVMTPKEFAHEIDKIYRDKHTTDFPFYLKAFGAGLVSMAPMLISTMPVHYFIYCFIVGLIGYAISYYLSKISPLPYVDLFISGFTIALLGIILKDIHLVNNYHNIIIGAVMPLVPGVAITNAFRELVMRHALSGAVKILDAVLVATSIGFGIATALIIF</sequence>
<dbReference type="PANTHER" id="PTHR34390">
    <property type="entry name" value="UPF0442 PROTEIN YJJB-RELATED"/>
    <property type="match status" value="1"/>
</dbReference>
<dbReference type="AlphaFoldDB" id="A0A1P8Q1C7"/>
<dbReference type="OrthoDB" id="9813917at2"/>
<dbReference type="Pfam" id="PF06738">
    <property type="entry name" value="ThrE"/>
    <property type="match status" value="1"/>
</dbReference>
<evidence type="ECO:0000313" key="9">
    <source>
        <dbReference type="Proteomes" id="UP000187499"/>
    </source>
</evidence>
<dbReference type="GO" id="GO:0005886">
    <property type="term" value="C:plasma membrane"/>
    <property type="evidence" value="ECO:0007669"/>
    <property type="project" value="UniProtKB-SubCell"/>
</dbReference>
<dbReference type="InterPro" id="IPR010619">
    <property type="entry name" value="ThrE-like_N"/>
</dbReference>
<comment type="similarity">
    <text evidence="6">Belongs to the ThrE exporter (TC 2.A.79) family.</text>
</comment>
<keyword evidence="9" id="KW-1185">Reference proteome</keyword>
<dbReference type="PANTHER" id="PTHR34390:SF2">
    <property type="entry name" value="SUCCINATE TRANSPORTER SUBUNIT YJJP-RELATED"/>
    <property type="match status" value="1"/>
</dbReference>
<dbReference type="GO" id="GO:0022857">
    <property type="term" value="F:transmembrane transporter activity"/>
    <property type="evidence" value="ECO:0007669"/>
    <property type="project" value="InterPro"/>
</dbReference>
<keyword evidence="4" id="KW-1133">Transmembrane helix</keyword>
<name>A0A1P8Q1C7_9LACO</name>
<dbReference type="KEGG" id="lalw:BTM29_03055"/>
<dbReference type="InterPro" id="IPR050539">
    <property type="entry name" value="ThrE_Dicarb/AminoAcid_Exp"/>
</dbReference>
<dbReference type="GO" id="GO:0015744">
    <property type="term" value="P:succinate transport"/>
    <property type="evidence" value="ECO:0007669"/>
    <property type="project" value="TreeGrafter"/>
</dbReference>
<evidence type="ECO:0000256" key="3">
    <source>
        <dbReference type="ARBA" id="ARBA00022692"/>
    </source>
</evidence>
<keyword evidence="3" id="KW-0812">Transmembrane</keyword>
<feature type="domain" description="Threonine/serine exporter-like N-terminal" evidence="7">
    <location>
        <begin position="12"/>
        <end position="248"/>
    </location>
</feature>
<gene>
    <name evidence="8" type="ORF">BTM29_03055</name>
</gene>
<dbReference type="RefSeq" id="WP_076614103.1">
    <property type="nucleotide sequence ID" value="NZ_CP019323.1"/>
</dbReference>
<dbReference type="Proteomes" id="UP000187499">
    <property type="component" value="Chromosome"/>
</dbReference>
<evidence type="ECO:0000259" key="7">
    <source>
        <dbReference type="Pfam" id="PF06738"/>
    </source>
</evidence>
<proteinExistence type="inferred from homology"/>
<evidence type="ECO:0000256" key="1">
    <source>
        <dbReference type="ARBA" id="ARBA00004651"/>
    </source>
</evidence>
<evidence type="ECO:0000256" key="6">
    <source>
        <dbReference type="ARBA" id="ARBA00034125"/>
    </source>
</evidence>
<keyword evidence="2" id="KW-1003">Cell membrane</keyword>
<dbReference type="STRING" id="1847728.BTM29_03055"/>
<evidence type="ECO:0000313" key="8">
    <source>
        <dbReference type="EMBL" id="APX71599.1"/>
    </source>
</evidence>
<evidence type="ECO:0000256" key="2">
    <source>
        <dbReference type="ARBA" id="ARBA00022475"/>
    </source>
</evidence>